<keyword evidence="2" id="KW-1185">Reference proteome</keyword>
<protein>
    <recommendedName>
        <fullName evidence="3">DUF1493 family protein</fullName>
    </recommendedName>
</protein>
<evidence type="ECO:0000313" key="1">
    <source>
        <dbReference type="EMBL" id="CVK16165.1"/>
    </source>
</evidence>
<dbReference type="EMBL" id="FCOR01000005">
    <property type="protein sequence ID" value="CVK16165.1"/>
    <property type="molecule type" value="Genomic_DNA"/>
</dbReference>
<reference evidence="1 2" key="1">
    <citation type="submission" date="2016-01" db="EMBL/GenBank/DDBJ databases">
        <authorList>
            <person name="McClelland M."/>
            <person name="Jain A."/>
            <person name="Saraogi P."/>
            <person name="Mendelson R."/>
            <person name="Westerman R."/>
            <person name="SanMiguel P."/>
            <person name="Csonka L."/>
        </authorList>
    </citation>
    <scope>NUCLEOTIDE SEQUENCE [LARGE SCALE GENOMIC DNA]</scope>
    <source>
        <strain evidence="1 2">R-53146</strain>
    </source>
</reference>
<dbReference type="AlphaFoldDB" id="A0A0X3AQ49"/>
<sequence>MEKKVILFFQKKTGLNNLNKGINIADPKYGIIELDAESLMLSFFNEFDIDSKDFDLYTYFQDFPNINWKYFINQILKRKKYIYPNNKKCLTIDHLVKVAEKGEWFKPEE</sequence>
<dbReference type="InterPro" id="IPR010862">
    <property type="entry name" value="DUF1493"/>
</dbReference>
<organism evidence="1 2">
    <name type="scientific">Apibacter mensalis</name>
    <dbReference type="NCBI Taxonomy" id="1586267"/>
    <lineage>
        <taxon>Bacteria</taxon>
        <taxon>Pseudomonadati</taxon>
        <taxon>Bacteroidota</taxon>
        <taxon>Flavobacteriia</taxon>
        <taxon>Flavobacteriales</taxon>
        <taxon>Weeksellaceae</taxon>
        <taxon>Apibacter</taxon>
    </lineage>
</organism>
<evidence type="ECO:0008006" key="3">
    <source>
        <dbReference type="Google" id="ProtNLM"/>
    </source>
</evidence>
<dbReference type="Pfam" id="PF07377">
    <property type="entry name" value="DUF1493"/>
    <property type="match status" value="1"/>
</dbReference>
<evidence type="ECO:0000313" key="2">
    <source>
        <dbReference type="Proteomes" id="UP000182761"/>
    </source>
</evidence>
<dbReference type="Proteomes" id="UP000182761">
    <property type="component" value="Unassembled WGS sequence"/>
</dbReference>
<accession>A0A0X3AQ49</accession>
<dbReference type="RefSeq" id="WP_055425375.1">
    <property type="nucleotide sequence ID" value="NZ_FCOR01000005.1"/>
</dbReference>
<dbReference type="STRING" id="1586267.GCA_001418685_01010"/>
<dbReference type="OrthoDB" id="1371279at2"/>
<proteinExistence type="predicted"/>
<name>A0A0X3AQ49_9FLAO</name>
<gene>
    <name evidence="1" type="ORF">Ga0061079_105124</name>
</gene>